<sequence length="557" mass="59377">MYRDQLWGVRADARAALRALDDGDLVALDELLTANRGRGDFAYHFASGATPRELGDALATVAGTSKDIPLKSGVNPATYELTLTDLAGVLALATHGTGDEALPTAWADDFVVATTNPTALYGEHDGFFDRDGKRREAQDEANRSNLLLLLSRGYWSLEFLQAVTTGYHEYDLAHDEDAWPQADPSDDVGYAPAPNGVYLNDGVLALTAALTANPAASEWAFTEFLPGTVTLDGSDQTIGRFTHYLFFEHRFPEDSDDNSIGATAALTALSSAIDAAGTSGATATAESNTSPTSPGPMHDVQVLRAMAQDVSESSGCSWNPLDYGHCVVAAAKAVWRWVQHWGHLVLDILSVATFAPPPFDMVGVAAAATNATWYAIDGDYGTAGLSLAAAVPGLAFAKTAKGAGPVKITALATKLKTTPVQASRVAQAAARWRPWKRCGRLPAGYLRLEFGKGWTPEQRTAAEAKVKALWEAGRRGQLKKTVAERDPTATARFKREGGSIPAGHDLDHVVDLQLGGSNDTANLKPLDSTVNRSIGKQIEQRLKHLELDTPIRGVAIC</sequence>
<reference evidence="1 2" key="1">
    <citation type="submission" date="2019-07" db="EMBL/GenBank/DDBJ databases">
        <title>Whole genome shotgun sequence of Cellulomonas composti NBRC 100758.</title>
        <authorList>
            <person name="Hosoyama A."/>
            <person name="Uohara A."/>
            <person name="Ohji S."/>
            <person name="Ichikawa N."/>
        </authorList>
    </citation>
    <scope>NUCLEOTIDE SEQUENCE [LARGE SCALE GENOMIC DNA]</scope>
    <source>
        <strain evidence="1 2">NBRC 100758</strain>
    </source>
</reference>
<protein>
    <recommendedName>
        <fullName evidence="3">HNH endonuclease</fullName>
    </recommendedName>
</protein>
<keyword evidence="2" id="KW-1185">Reference proteome</keyword>
<evidence type="ECO:0000313" key="1">
    <source>
        <dbReference type="EMBL" id="GEL93851.1"/>
    </source>
</evidence>
<name>A0A511J788_9CELL</name>
<organism evidence="1 2">
    <name type="scientific">Cellulomonas composti</name>
    <dbReference type="NCBI Taxonomy" id="266130"/>
    <lineage>
        <taxon>Bacteria</taxon>
        <taxon>Bacillati</taxon>
        <taxon>Actinomycetota</taxon>
        <taxon>Actinomycetes</taxon>
        <taxon>Micrococcales</taxon>
        <taxon>Cellulomonadaceae</taxon>
        <taxon>Cellulomonas</taxon>
    </lineage>
</organism>
<evidence type="ECO:0000313" key="2">
    <source>
        <dbReference type="Proteomes" id="UP000321720"/>
    </source>
</evidence>
<dbReference type="Proteomes" id="UP000321720">
    <property type="component" value="Unassembled WGS sequence"/>
</dbReference>
<evidence type="ECO:0008006" key="3">
    <source>
        <dbReference type="Google" id="ProtNLM"/>
    </source>
</evidence>
<gene>
    <name evidence="1" type="ORF">CCO02nite_05090</name>
</gene>
<comment type="caution">
    <text evidence="1">The sequence shown here is derived from an EMBL/GenBank/DDBJ whole genome shotgun (WGS) entry which is preliminary data.</text>
</comment>
<accession>A0A511J788</accession>
<dbReference type="EMBL" id="BJWG01000001">
    <property type="protein sequence ID" value="GEL93851.1"/>
    <property type="molecule type" value="Genomic_DNA"/>
</dbReference>
<dbReference type="AlphaFoldDB" id="A0A511J788"/>
<proteinExistence type="predicted"/>
<dbReference type="CDD" id="cd20745">
    <property type="entry name" value="FIX_RhsA_AHH_HNH-like"/>
    <property type="match status" value="1"/>
</dbReference>